<protein>
    <submittedName>
        <fullName evidence="2 3">Uncharacterized protein</fullName>
    </submittedName>
</protein>
<reference evidence="2" key="1">
    <citation type="submission" date="2009-11" db="EMBL/GenBank/DDBJ databases">
        <authorList>
            <consortium name="The Broad Institute Genome Sequencing Platform"/>
            <person name="Ward D."/>
            <person name="Feldgarden M."/>
            <person name="Earl A."/>
            <person name="Young S.K."/>
            <person name="Zeng Q."/>
            <person name="Koehrsen M."/>
            <person name="Alvarado L."/>
            <person name="Berlin A."/>
            <person name="Bochicchio J."/>
            <person name="Borenstein D."/>
            <person name="Chapman S.B."/>
            <person name="Chen Z."/>
            <person name="Engels R."/>
            <person name="Freedman E."/>
            <person name="Gellesch M."/>
            <person name="Goldberg J."/>
            <person name="Griggs A."/>
            <person name="Gujja S."/>
            <person name="Heilman E."/>
            <person name="Heiman D."/>
            <person name="Hepburn T."/>
            <person name="Howarth C."/>
            <person name="Jen D."/>
            <person name="Larson L."/>
            <person name="Lewis B."/>
            <person name="Mehta T."/>
            <person name="Park D."/>
            <person name="Pearson M."/>
            <person name="Roberts A."/>
            <person name="Saif S."/>
            <person name="Shea T."/>
            <person name="Shenoy N."/>
            <person name="Sisk P."/>
            <person name="Stolte C."/>
            <person name="Sykes S."/>
            <person name="Thomson T."/>
            <person name="Walk T."/>
            <person name="White J."/>
            <person name="Yandava C."/>
            <person name="Izard J."/>
            <person name="Baranova O.V."/>
            <person name="Blanton J.M."/>
            <person name="Tanner A.C."/>
            <person name="Dewhirst F.E."/>
            <person name="Haas B."/>
            <person name="Nusbaum C."/>
            <person name="Birren B."/>
        </authorList>
    </citation>
    <scope>NUCLEOTIDE SEQUENCE [LARGE SCALE GENOMIC DNA]</scope>
    <source>
        <strain evidence="2">1-1 BBBD Race 1</strain>
    </source>
</reference>
<organism evidence="2">
    <name type="scientific">Puccinia triticina (isolate 1-1 / race 1 (BBBD))</name>
    <name type="common">Brown leaf rust fungus</name>
    <dbReference type="NCBI Taxonomy" id="630390"/>
    <lineage>
        <taxon>Eukaryota</taxon>
        <taxon>Fungi</taxon>
        <taxon>Dikarya</taxon>
        <taxon>Basidiomycota</taxon>
        <taxon>Pucciniomycotina</taxon>
        <taxon>Pucciniomycetes</taxon>
        <taxon>Pucciniales</taxon>
        <taxon>Pucciniaceae</taxon>
        <taxon>Puccinia</taxon>
    </lineage>
</organism>
<keyword evidence="4" id="KW-1185">Reference proteome</keyword>
<dbReference type="Proteomes" id="UP000005240">
    <property type="component" value="Unassembled WGS sequence"/>
</dbReference>
<reference evidence="3" key="4">
    <citation type="submission" date="2025-05" db="UniProtKB">
        <authorList>
            <consortium name="EnsemblFungi"/>
        </authorList>
    </citation>
    <scope>IDENTIFICATION</scope>
    <source>
        <strain evidence="3">isolate 1-1 / race 1 (BBBD)</strain>
    </source>
</reference>
<gene>
    <name evidence="2" type="ORF">PTTG_00352</name>
</gene>
<sequence length="148" mass="15560">MAQQLSDMGRVSPISEWHIAASPWAPFLPGARPEVPAEDVGETMAEDWAAVPYEDMGEDGMPSIRADWRLLDAAPFAPGAPHQPRPRAASESPPSGHPEALPEAPGQEVPNTPDAAAAEHSQAIHHQTGSHAPLGTEYPAAHPAPIPA</sequence>
<reference evidence="2" key="2">
    <citation type="submission" date="2016-05" db="EMBL/GenBank/DDBJ databases">
        <title>Comparative analysis highlights variable genome content of wheat rusts and divergence of the mating loci.</title>
        <authorList>
            <person name="Cuomo C.A."/>
            <person name="Bakkeren G."/>
            <person name="Szabo L."/>
            <person name="Khalil H."/>
            <person name="Joly D."/>
            <person name="Goldberg J."/>
            <person name="Young S."/>
            <person name="Zeng Q."/>
            <person name="Fellers J."/>
        </authorList>
    </citation>
    <scope>NUCLEOTIDE SEQUENCE [LARGE SCALE GENOMIC DNA]</scope>
    <source>
        <strain evidence="2">1-1 BBBD Race 1</strain>
    </source>
</reference>
<evidence type="ECO:0000313" key="3">
    <source>
        <dbReference type="EnsemblFungi" id="PTTG_00352-t43_1-p1"/>
    </source>
</evidence>
<feature type="region of interest" description="Disordered" evidence="1">
    <location>
        <begin position="72"/>
        <end position="148"/>
    </location>
</feature>
<evidence type="ECO:0000313" key="4">
    <source>
        <dbReference type="Proteomes" id="UP000005240"/>
    </source>
</evidence>
<dbReference type="EnsemblFungi" id="PTTG_00352-t43_1">
    <property type="protein sequence ID" value="PTTG_00352-t43_1-p1"/>
    <property type="gene ID" value="PTTG_00352"/>
</dbReference>
<dbReference type="EMBL" id="ADAS02000008">
    <property type="protein sequence ID" value="OAV98311.1"/>
    <property type="molecule type" value="Genomic_DNA"/>
</dbReference>
<evidence type="ECO:0000313" key="2">
    <source>
        <dbReference type="EMBL" id="OAV98311.1"/>
    </source>
</evidence>
<dbReference type="AlphaFoldDB" id="A0A0C4EHY6"/>
<reference evidence="3 4" key="3">
    <citation type="journal article" date="2017" name="G3 (Bethesda)">
        <title>Comparative analysis highlights variable genome content of wheat rusts and divergence of the mating loci.</title>
        <authorList>
            <person name="Cuomo C.A."/>
            <person name="Bakkeren G."/>
            <person name="Khalil H.B."/>
            <person name="Panwar V."/>
            <person name="Joly D."/>
            <person name="Linning R."/>
            <person name="Sakthikumar S."/>
            <person name="Song X."/>
            <person name="Adiconis X."/>
            <person name="Fan L."/>
            <person name="Goldberg J.M."/>
            <person name="Levin J.Z."/>
            <person name="Young S."/>
            <person name="Zeng Q."/>
            <person name="Anikster Y."/>
            <person name="Bruce M."/>
            <person name="Wang M."/>
            <person name="Yin C."/>
            <person name="McCallum B."/>
            <person name="Szabo L.J."/>
            <person name="Hulbert S."/>
            <person name="Chen X."/>
            <person name="Fellers J.P."/>
        </authorList>
    </citation>
    <scope>NUCLEOTIDE SEQUENCE</scope>
    <source>
        <strain evidence="3">isolate 1-1 / race 1 (BBBD)</strain>
        <strain evidence="4">Isolate 1-1 / race 1 (BBBD)</strain>
    </source>
</reference>
<evidence type="ECO:0000256" key="1">
    <source>
        <dbReference type="SAM" id="MobiDB-lite"/>
    </source>
</evidence>
<accession>A0A0C4EHY6</accession>
<name>A0A0C4EHY6_PUCT1</name>
<proteinExistence type="predicted"/>
<dbReference type="VEuPathDB" id="FungiDB:PTTG_00352"/>